<gene>
    <name evidence="1" type="ORF">SAMN04488003_10174</name>
</gene>
<protein>
    <submittedName>
        <fullName evidence="1">Uncharacterized protein</fullName>
    </submittedName>
</protein>
<name>A0A1H7YA43_9RHOB</name>
<sequence length="39" mass="3947">MTAMTAIIAITILAGIAATAAVVGATAQQPVPVRVRNKR</sequence>
<organism evidence="1 2">
    <name type="scientific">Loktanella fryxellensis</name>
    <dbReference type="NCBI Taxonomy" id="245187"/>
    <lineage>
        <taxon>Bacteria</taxon>
        <taxon>Pseudomonadati</taxon>
        <taxon>Pseudomonadota</taxon>
        <taxon>Alphaproteobacteria</taxon>
        <taxon>Rhodobacterales</taxon>
        <taxon>Roseobacteraceae</taxon>
        <taxon>Loktanella</taxon>
    </lineage>
</organism>
<evidence type="ECO:0000313" key="1">
    <source>
        <dbReference type="EMBL" id="SEM42863.1"/>
    </source>
</evidence>
<accession>A0A1H7YA43</accession>
<dbReference type="Proteomes" id="UP000199585">
    <property type="component" value="Unassembled WGS sequence"/>
</dbReference>
<dbReference type="EMBL" id="FOCI01000001">
    <property type="protein sequence ID" value="SEM42863.1"/>
    <property type="molecule type" value="Genomic_DNA"/>
</dbReference>
<dbReference type="AlphaFoldDB" id="A0A1H7YA43"/>
<dbReference type="STRING" id="245187.SAMN04488003_10174"/>
<proteinExistence type="predicted"/>
<keyword evidence="2" id="KW-1185">Reference proteome</keyword>
<reference evidence="1 2" key="1">
    <citation type="submission" date="2016-10" db="EMBL/GenBank/DDBJ databases">
        <authorList>
            <person name="de Groot N.N."/>
        </authorList>
    </citation>
    <scope>NUCLEOTIDE SEQUENCE [LARGE SCALE GENOMIC DNA]</scope>
    <source>
        <strain evidence="1 2">DSM 16213</strain>
    </source>
</reference>
<evidence type="ECO:0000313" key="2">
    <source>
        <dbReference type="Proteomes" id="UP000199585"/>
    </source>
</evidence>